<feature type="transmembrane region" description="Helical" evidence="3">
    <location>
        <begin position="127"/>
        <end position="145"/>
    </location>
</feature>
<keyword evidence="6" id="KW-1185">Reference proteome</keyword>
<dbReference type="AlphaFoldDB" id="A0A9W8TU57"/>
<evidence type="ECO:0000313" key="6">
    <source>
        <dbReference type="Proteomes" id="UP001142393"/>
    </source>
</evidence>
<proteinExistence type="inferred from homology"/>
<feature type="transmembrane region" description="Helical" evidence="3">
    <location>
        <begin position="354"/>
        <end position="376"/>
    </location>
</feature>
<comment type="similarity">
    <text evidence="2">Belongs to the major facilitator superfamily. Monocarboxylate porter (TC 2.A.1.13) family.</text>
</comment>
<evidence type="ECO:0000259" key="4">
    <source>
        <dbReference type="PROSITE" id="PS50850"/>
    </source>
</evidence>
<dbReference type="InterPro" id="IPR050327">
    <property type="entry name" value="Proton-linked_MCT"/>
</dbReference>
<comment type="caution">
    <text evidence="5">The sequence shown here is derived from an EMBL/GenBank/DDBJ whole genome shotgun (WGS) entry which is preliminary data.</text>
</comment>
<evidence type="ECO:0000256" key="1">
    <source>
        <dbReference type="ARBA" id="ARBA00004141"/>
    </source>
</evidence>
<feature type="transmembrane region" description="Helical" evidence="3">
    <location>
        <begin position="216"/>
        <end position="235"/>
    </location>
</feature>
<keyword evidence="3" id="KW-0812">Transmembrane</keyword>
<comment type="subcellular location">
    <subcellularLocation>
        <location evidence="1">Membrane</location>
        <topology evidence="1">Multi-pass membrane protein</topology>
    </subcellularLocation>
</comment>
<feature type="transmembrane region" description="Helical" evidence="3">
    <location>
        <begin position="423"/>
        <end position="440"/>
    </location>
</feature>
<feature type="transmembrane region" description="Helical" evidence="3">
    <location>
        <begin position="295"/>
        <end position="315"/>
    </location>
</feature>
<dbReference type="InterPro" id="IPR020846">
    <property type="entry name" value="MFS_dom"/>
</dbReference>
<dbReference type="Proteomes" id="UP001142393">
    <property type="component" value="Unassembled WGS sequence"/>
</dbReference>
<organism evidence="5 6">
    <name type="scientific">Lentinula detonsa</name>
    <dbReference type="NCBI Taxonomy" id="2804962"/>
    <lineage>
        <taxon>Eukaryota</taxon>
        <taxon>Fungi</taxon>
        <taxon>Dikarya</taxon>
        <taxon>Basidiomycota</taxon>
        <taxon>Agaricomycotina</taxon>
        <taxon>Agaricomycetes</taxon>
        <taxon>Agaricomycetidae</taxon>
        <taxon>Agaricales</taxon>
        <taxon>Marasmiineae</taxon>
        <taxon>Omphalotaceae</taxon>
        <taxon>Lentinula</taxon>
    </lineage>
</organism>
<sequence>MPIEATFAQPQDPLTELGEALDREKSTAQSVKADTESATTLIALEESYPEGGLRAWLVVLGCFLYACTVFGWGLNWGVLQDYYHTTMFPNTSLSVLGTIVGLANFVSMNLLHAQCISMNNGEFQQKMIAISCFLAYLCLLASAFVTKVYQLFLFQGCLLGLSQGIGMPLYFSLCSQWFLKKRGLATGIAVSGSGIGGGIETLIMRQLISRIGYRNTILTFSSLHAVIWIFAWFLLKERLPPGTNPTAKKLWLPKKITGSFWSVALSMFFGVFGYLPPYYLSTTYTRQMVPGLSASSLLATVPLIAMNFCLGIGRISAGRLADIFGPINMFFCSFFVGGLLQMVFWTFARTYTAIIIFSILNGLVGSWFMSLLPVVCARLFGVEGLSTITGFMILANSPGQFVGTTIAALVLSTSGNNWKAVSLYSGSMQIVGALSILYGTRHGKKPNMTTLTCYTITARFHQEKRVFVKV</sequence>
<protein>
    <submittedName>
        <fullName evidence="5">Major facilitator superfamily domain-containing protein</fullName>
    </submittedName>
</protein>
<dbReference type="PANTHER" id="PTHR11360:SF284">
    <property type="entry name" value="EG:103B4.3 PROTEIN-RELATED"/>
    <property type="match status" value="1"/>
</dbReference>
<dbReference type="InterPro" id="IPR036259">
    <property type="entry name" value="MFS_trans_sf"/>
</dbReference>
<dbReference type="SUPFAM" id="SSF103473">
    <property type="entry name" value="MFS general substrate transporter"/>
    <property type="match status" value="1"/>
</dbReference>
<feature type="transmembrane region" description="Helical" evidence="3">
    <location>
        <begin position="151"/>
        <end position="171"/>
    </location>
</feature>
<evidence type="ECO:0000313" key="5">
    <source>
        <dbReference type="EMBL" id="KAJ3740406.1"/>
    </source>
</evidence>
<dbReference type="GO" id="GO:0022857">
    <property type="term" value="F:transmembrane transporter activity"/>
    <property type="evidence" value="ECO:0007669"/>
    <property type="project" value="InterPro"/>
</dbReference>
<dbReference type="GO" id="GO:0016020">
    <property type="term" value="C:membrane"/>
    <property type="evidence" value="ECO:0007669"/>
    <property type="project" value="UniProtKB-SubCell"/>
</dbReference>
<dbReference type="Pfam" id="PF07690">
    <property type="entry name" value="MFS_1"/>
    <property type="match status" value="1"/>
</dbReference>
<keyword evidence="3" id="KW-1133">Transmembrane helix</keyword>
<feature type="transmembrane region" description="Helical" evidence="3">
    <location>
        <begin position="327"/>
        <end position="348"/>
    </location>
</feature>
<dbReference type="Gene3D" id="1.20.1250.20">
    <property type="entry name" value="MFS general substrate transporter like domains"/>
    <property type="match status" value="2"/>
</dbReference>
<reference evidence="5 6" key="1">
    <citation type="journal article" date="2023" name="Proc. Natl. Acad. Sci. U.S.A.">
        <title>A global phylogenomic analysis of the shiitake genus Lentinula.</title>
        <authorList>
            <person name="Sierra-Patev S."/>
            <person name="Min B."/>
            <person name="Naranjo-Ortiz M."/>
            <person name="Looney B."/>
            <person name="Konkel Z."/>
            <person name="Slot J.C."/>
            <person name="Sakamoto Y."/>
            <person name="Steenwyk J.L."/>
            <person name="Rokas A."/>
            <person name="Carro J."/>
            <person name="Camarero S."/>
            <person name="Ferreira P."/>
            <person name="Molpeceres G."/>
            <person name="Ruiz-Duenas F.J."/>
            <person name="Serrano A."/>
            <person name="Henrissat B."/>
            <person name="Drula E."/>
            <person name="Hughes K.W."/>
            <person name="Mata J.L."/>
            <person name="Ishikawa N.K."/>
            <person name="Vargas-Isla R."/>
            <person name="Ushijima S."/>
            <person name="Smith C.A."/>
            <person name="Donoghue J."/>
            <person name="Ahrendt S."/>
            <person name="Andreopoulos W."/>
            <person name="He G."/>
            <person name="LaButti K."/>
            <person name="Lipzen A."/>
            <person name="Ng V."/>
            <person name="Riley R."/>
            <person name="Sandor L."/>
            <person name="Barry K."/>
            <person name="Martinez A.T."/>
            <person name="Xiao Y."/>
            <person name="Gibbons J.G."/>
            <person name="Terashima K."/>
            <person name="Grigoriev I.V."/>
            <person name="Hibbett D."/>
        </authorList>
    </citation>
    <scope>NUCLEOTIDE SEQUENCE [LARGE SCALE GENOMIC DNA]</scope>
    <source>
        <strain evidence="5 6">TFB7810</strain>
    </source>
</reference>
<dbReference type="EMBL" id="JANVFU010000014">
    <property type="protein sequence ID" value="KAJ3740406.1"/>
    <property type="molecule type" value="Genomic_DNA"/>
</dbReference>
<dbReference type="PROSITE" id="PS50850">
    <property type="entry name" value="MFS"/>
    <property type="match status" value="1"/>
</dbReference>
<feature type="transmembrane region" description="Helical" evidence="3">
    <location>
        <begin position="256"/>
        <end position="275"/>
    </location>
</feature>
<dbReference type="PANTHER" id="PTHR11360">
    <property type="entry name" value="MONOCARBOXYLATE TRANSPORTER"/>
    <property type="match status" value="1"/>
</dbReference>
<feature type="transmembrane region" description="Helical" evidence="3">
    <location>
        <begin position="87"/>
        <end position="106"/>
    </location>
</feature>
<feature type="transmembrane region" description="Helical" evidence="3">
    <location>
        <begin position="388"/>
        <end position="411"/>
    </location>
</feature>
<gene>
    <name evidence="5" type="ORF">DFH05DRAFT_1405577</name>
</gene>
<evidence type="ECO:0000256" key="2">
    <source>
        <dbReference type="ARBA" id="ARBA00006727"/>
    </source>
</evidence>
<dbReference type="InterPro" id="IPR011701">
    <property type="entry name" value="MFS"/>
</dbReference>
<evidence type="ECO:0000256" key="3">
    <source>
        <dbReference type="SAM" id="Phobius"/>
    </source>
</evidence>
<keyword evidence="3" id="KW-0472">Membrane</keyword>
<feature type="domain" description="Major facilitator superfamily (MFS) profile" evidence="4">
    <location>
        <begin position="263"/>
        <end position="470"/>
    </location>
</feature>
<accession>A0A9W8TU57</accession>
<feature type="transmembrane region" description="Helical" evidence="3">
    <location>
        <begin position="55"/>
        <end position="75"/>
    </location>
</feature>
<name>A0A9W8TU57_9AGAR</name>